<dbReference type="InterPro" id="IPR015797">
    <property type="entry name" value="NUDIX_hydrolase-like_dom_sf"/>
</dbReference>
<evidence type="ECO:0000256" key="14">
    <source>
        <dbReference type="RuleBase" id="RU365096"/>
    </source>
</evidence>
<dbReference type="GO" id="GO:0046872">
    <property type="term" value="F:metal ion binding"/>
    <property type="evidence" value="ECO:0007669"/>
    <property type="project" value="UniProtKB-UniRule"/>
</dbReference>
<dbReference type="Pfam" id="PF14815">
    <property type="entry name" value="NUDIX_4"/>
    <property type="match status" value="1"/>
</dbReference>
<dbReference type="InterPro" id="IPR005760">
    <property type="entry name" value="A/G_AdeGlyc_MutY"/>
</dbReference>
<dbReference type="CDD" id="cd03431">
    <property type="entry name" value="NUDIX_DNA_Glycosylase_C-MutY"/>
    <property type="match status" value="1"/>
</dbReference>
<evidence type="ECO:0000256" key="8">
    <source>
        <dbReference type="ARBA" id="ARBA00022763"/>
    </source>
</evidence>
<dbReference type="InterPro" id="IPR029119">
    <property type="entry name" value="MutY_C"/>
</dbReference>
<keyword evidence="6" id="KW-0004">4Fe-4S</keyword>
<dbReference type="NCBIfam" id="TIGR01084">
    <property type="entry name" value="mutY"/>
    <property type="match status" value="1"/>
</dbReference>
<dbReference type="CDD" id="cd00056">
    <property type="entry name" value="ENDO3c"/>
    <property type="match status" value="1"/>
</dbReference>
<dbReference type="Gene3D" id="3.90.79.10">
    <property type="entry name" value="Nucleoside Triphosphate Pyrophosphohydrolase"/>
    <property type="match status" value="1"/>
</dbReference>
<comment type="catalytic activity">
    <reaction evidence="1 14">
        <text>Hydrolyzes free adenine bases from 7,8-dihydro-8-oxoguanine:adenine mismatched double-stranded DNA, leaving an apurinic site.</text>
        <dbReference type="EC" id="3.2.2.31"/>
    </reaction>
</comment>
<keyword evidence="11" id="KW-0411">Iron-sulfur</keyword>
<evidence type="ECO:0000256" key="6">
    <source>
        <dbReference type="ARBA" id="ARBA00022485"/>
    </source>
</evidence>
<dbReference type="InterPro" id="IPR000445">
    <property type="entry name" value="HhH_motif"/>
</dbReference>
<evidence type="ECO:0000256" key="10">
    <source>
        <dbReference type="ARBA" id="ARBA00023004"/>
    </source>
</evidence>
<evidence type="ECO:0000256" key="5">
    <source>
        <dbReference type="ARBA" id="ARBA00022023"/>
    </source>
</evidence>
<organism evidence="16">
    <name type="scientific">Veillonella ratti</name>
    <dbReference type="NCBI Taxonomy" id="103892"/>
    <lineage>
        <taxon>Bacteria</taxon>
        <taxon>Bacillati</taxon>
        <taxon>Bacillota</taxon>
        <taxon>Negativicutes</taxon>
        <taxon>Veillonellales</taxon>
        <taxon>Veillonellaceae</taxon>
        <taxon>Veillonella</taxon>
    </lineage>
</organism>
<comment type="cofactor">
    <cofactor evidence="14">
        <name>[4Fe-4S] cluster</name>
        <dbReference type="ChEBI" id="CHEBI:49883"/>
    </cofactor>
    <text evidence="14">Binds 1 [4Fe-4S] cluster.</text>
</comment>
<keyword evidence="10 14" id="KW-0408">Iron</keyword>
<sequence length="416" mass="47356">MARSVNEDKGLKNKNIDTVALKAKPESNQAAAENAVAEAAWVKTLLSWYDANKRDLPWRKTKDPYRIWVSEIMSQQTRIEAMKPYYENWMEQFPTKEALAEADEDTVVKAWQGLGYYSRARNLRLGVREVMTKYGGEMPRTRKEVESLKGVGAYTAGAILSLAFGQREAAIDGNVLRVYARLYAVREDIMRTAGKKAIAALVEETLPYDRPGDFNQSLMDFGASICIPKAPRCEGCPLRRWCQADALGIAAELPVRIVKKSVPIISVVTGLIRNEKGEYLLHRRPATGLLHSMWEFPNVEVPRNVTMQDKKELPLIGVDELAREWQRKFTDSKRLKGRLKDTEIKWHSKAVTTLRHVFSHRCWDMEAYTAEFIGDDPLSASTFDEASADWRWVLPEDFTDLPWAGPHGKLTVYCRD</sequence>
<dbReference type="FunFam" id="1.10.340.30:FF:000002">
    <property type="entry name" value="Adenine DNA glycosylase"/>
    <property type="match status" value="1"/>
</dbReference>
<evidence type="ECO:0000256" key="3">
    <source>
        <dbReference type="ARBA" id="ARBA00008343"/>
    </source>
</evidence>
<keyword evidence="13 14" id="KW-0326">Glycosidase</keyword>
<dbReference type="GO" id="GO:0035485">
    <property type="term" value="F:adenine/guanine mispair binding"/>
    <property type="evidence" value="ECO:0007669"/>
    <property type="project" value="TreeGrafter"/>
</dbReference>
<dbReference type="Pfam" id="PF00730">
    <property type="entry name" value="HhH-GPD"/>
    <property type="match status" value="1"/>
</dbReference>
<dbReference type="SUPFAM" id="SSF55811">
    <property type="entry name" value="Nudix"/>
    <property type="match status" value="1"/>
</dbReference>
<evidence type="ECO:0000259" key="15">
    <source>
        <dbReference type="SMART" id="SM00478"/>
    </source>
</evidence>
<dbReference type="Gene3D" id="1.10.1670.10">
    <property type="entry name" value="Helix-hairpin-Helix base-excision DNA repair enzymes (C-terminal)"/>
    <property type="match status" value="1"/>
</dbReference>
<keyword evidence="12" id="KW-0234">DNA repair</keyword>
<dbReference type="InterPro" id="IPR044298">
    <property type="entry name" value="MIG/MutY"/>
</dbReference>
<dbReference type="GO" id="GO:0006298">
    <property type="term" value="P:mismatch repair"/>
    <property type="evidence" value="ECO:0007669"/>
    <property type="project" value="TreeGrafter"/>
</dbReference>
<dbReference type="EMBL" id="CACRUX010000042">
    <property type="protein sequence ID" value="VYT98032.1"/>
    <property type="molecule type" value="Genomic_DNA"/>
</dbReference>
<dbReference type="AlphaFoldDB" id="A0A6N3BCK6"/>
<dbReference type="GO" id="GO:0000701">
    <property type="term" value="F:purine-specific mismatch base pair DNA N-glycosylase activity"/>
    <property type="evidence" value="ECO:0007669"/>
    <property type="project" value="UniProtKB-EC"/>
</dbReference>
<accession>A0A6N3BCK6</accession>
<dbReference type="SMART" id="SM00478">
    <property type="entry name" value="ENDO3c"/>
    <property type="match status" value="1"/>
</dbReference>
<evidence type="ECO:0000313" key="16">
    <source>
        <dbReference type="EMBL" id="VYT98032.1"/>
    </source>
</evidence>
<dbReference type="PANTHER" id="PTHR42944">
    <property type="entry name" value="ADENINE DNA GLYCOSYLASE"/>
    <property type="match status" value="1"/>
</dbReference>
<dbReference type="Pfam" id="PF00633">
    <property type="entry name" value="HHH"/>
    <property type="match status" value="1"/>
</dbReference>
<comment type="similarity">
    <text evidence="3 14">Belongs to the Nth/MutY family.</text>
</comment>
<dbReference type="Gene3D" id="1.10.340.30">
    <property type="entry name" value="Hypothetical protein, domain 2"/>
    <property type="match status" value="1"/>
</dbReference>
<reference evidence="16" key="1">
    <citation type="submission" date="2019-11" db="EMBL/GenBank/DDBJ databases">
        <authorList>
            <person name="Feng L."/>
        </authorList>
    </citation>
    <scope>NUCLEOTIDE SEQUENCE</scope>
    <source>
        <strain evidence="16">VrattiLFYP33</strain>
    </source>
</reference>
<dbReference type="GO" id="GO:0051539">
    <property type="term" value="F:4 iron, 4 sulfur cluster binding"/>
    <property type="evidence" value="ECO:0007669"/>
    <property type="project" value="UniProtKB-UniRule"/>
</dbReference>
<dbReference type="InterPro" id="IPR003265">
    <property type="entry name" value="HhH-GPD_domain"/>
</dbReference>
<evidence type="ECO:0000256" key="12">
    <source>
        <dbReference type="ARBA" id="ARBA00023204"/>
    </source>
</evidence>
<keyword evidence="7" id="KW-0479">Metal-binding</keyword>
<protein>
    <recommendedName>
        <fullName evidence="5 14">Adenine DNA glycosylase</fullName>
        <ecNumber evidence="4 14">3.2.2.31</ecNumber>
    </recommendedName>
</protein>
<evidence type="ECO:0000256" key="1">
    <source>
        <dbReference type="ARBA" id="ARBA00000843"/>
    </source>
</evidence>
<evidence type="ECO:0000256" key="9">
    <source>
        <dbReference type="ARBA" id="ARBA00022801"/>
    </source>
</evidence>
<evidence type="ECO:0000256" key="7">
    <source>
        <dbReference type="ARBA" id="ARBA00022723"/>
    </source>
</evidence>
<evidence type="ECO:0000256" key="2">
    <source>
        <dbReference type="ARBA" id="ARBA00002933"/>
    </source>
</evidence>
<feature type="domain" description="HhH-GPD" evidence="15">
    <location>
        <begin position="73"/>
        <end position="224"/>
    </location>
</feature>
<dbReference type="InterPro" id="IPR011257">
    <property type="entry name" value="DNA_glycosylase"/>
</dbReference>
<dbReference type="InterPro" id="IPR023170">
    <property type="entry name" value="HhH_base_excis_C"/>
</dbReference>
<evidence type="ECO:0000256" key="11">
    <source>
        <dbReference type="ARBA" id="ARBA00023014"/>
    </source>
</evidence>
<name>A0A6N3BCK6_9FIRM</name>
<dbReference type="SUPFAM" id="SSF48150">
    <property type="entry name" value="DNA-glycosylase"/>
    <property type="match status" value="1"/>
</dbReference>
<proteinExistence type="inferred from homology"/>
<comment type="function">
    <text evidence="2">Adenine glycosylase active on G-A mispairs. MutY also corrects error-prone DNA synthesis past GO lesions which are due to the oxidatively damaged form of guanine: 7,8-dihydro-8-oxoguanine (8-oxo-dGTP).</text>
</comment>
<evidence type="ECO:0000256" key="13">
    <source>
        <dbReference type="ARBA" id="ARBA00023295"/>
    </source>
</evidence>
<dbReference type="GO" id="GO:0034039">
    <property type="term" value="F:8-oxo-7,8-dihydroguanine DNA N-glycosylase activity"/>
    <property type="evidence" value="ECO:0007669"/>
    <property type="project" value="TreeGrafter"/>
</dbReference>
<dbReference type="GO" id="GO:0032357">
    <property type="term" value="F:oxidized purine DNA binding"/>
    <property type="evidence" value="ECO:0007669"/>
    <property type="project" value="TreeGrafter"/>
</dbReference>
<dbReference type="GO" id="GO:0006284">
    <property type="term" value="P:base-excision repair"/>
    <property type="evidence" value="ECO:0007669"/>
    <property type="project" value="UniProtKB-UniRule"/>
</dbReference>
<keyword evidence="8 14" id="KW-0227">DNA damage</keyword>
<dbReference type="PANTHER" id="PTHR42944:SF1">
    <property type="entry name" value="ADENINE DNA GLYCOSYLASE"/>
    <property type="match status" value="1"/>
</dbReference>
<dbReference type="EC" id="3.2.2.31" evidence="4 14"/>
<gene>
    <name evidence="16" type="primary">yfhQ</name>
    <name evidence="16" type="ORF">VRLFYP33_00944</name>
</gene>
<evidence type="ECO:0000256" key="4">
    <source>
        <dbReference type="ARBA" id="ARBA00012045"/>
    </source>
</evidence>
<keyword evidence="9 16" id="KW-0378">Hydrolase</keyword>